<dbReference type="Proteomes" id="UP000812440">
    <property type="component" value="Chromosome 2"/>
</dbReference>
<accession>A0A8T2K9W5</accession>
<proteinExistence type="predicted"/>
<dbReference type="AlphaFoldDB" id="A0A8T2K9W5"/>
<feature type="region of interest" description="Disordered" evidence="1">
    <location>
        <begin position="1"/>
        <end position="221"/>
    </location>
</feature>
<keyword evidence="3" id="KW-1185">Reference proteome</keyword>
<dbReference type="OrthoDB" id="9950088at2759"/>
<dbReference type="EMBL" id="JAACNH010000002">
    <property type="protein sequence ID" value="KAG8452400.1"/>
    <property type="molecule type" value="Genomic_DNA"/>
</dbReference>
<name>A0A8T2K9W5_9PIPI</name>
<evidence type="ECO:0000256" key="1">
    <source>
        <dbReference type="SAM" id="MobiDB-lite"/>
    </source>
</evidence>
<organism evidence="2 3">
    <name type="scientific">Hymenochirus boettgeri</name>
    <name type="common">Congo dwarf clawed frog</name>
    <dbReference type="NCBI Taxonomy" id="247094"/>
    <lineage>
        <taxon>Eukaryota</taxon>
        <taxon>Metazoa</taxon>
        <taxon>Chordata</taxon>
        <taxon>Craniata</taxon>
        <taxon>Vertebrata</taxon>
        <taxon>Euteleostomi</taxon>
        <taxon>Amphibia</taxon>
        <taxon>Batrachia</taxon>
        <taxon>Anura</taxon>
        <taxon>Pipoidea</taxon>
        <taxon>Pipidae</taxon>
        <taxon>Pipinae</taxon>
        <taxon>Hymenochirus</taxon>
    </lineage>
</organism>
<evidence type="ECO:0000313" key="2">
    <source>
        <dbReference type="EMBL" id="KAG8452400.1"/>
    </source>
</evidence>
<reference evidence="2" key="1">
    <citation type="thesis" date="2020" institute="ProQuest LLC" country="789 East Eisenhower Parkway, Ann Arbor, MI, USA">
        <title>Comparative Genomics and Chromosome Evolution.</title>
        <authorList>
            <person name="Mudd A.B."/>
        </authorList>
    </citation>
    <scope>NUCLEOTIDE SEQUENCE</scope>
    <source>
        <strain evidence="2">Female2</strain>
        <tissue evidence="2">Blood</tissue>
    </source>
</reference>
<protein>
    <submittedName>
        <fullName evidence="2">Uncharacterized protein</fullName>
    </submittedName>
</protein>
<feature type="compositionally biased region" description="Acidic residues" evidence="1">
    <location>
        <begin position="131"/>
        <end position="146"/>
    </location>
</feature>
<evidence type="ECO:0000313" key="3">
    <source>
        <dbReference type="Proteomes" id="UP000812440"/>
    </source>
</evidence>
<sequence length="243" mass="28018">MGKRRKQRKEDVISSLTKRQKKHLKEFGEQHPFYDQINKRQESTQVVHLNESSEDESGRESEAESEPEQVNMYHRLLATLKNVSDEEEDESEEEEDDDDNDERLEAENEEEIDQISSDEAESEGDPHNVEESEEDPSDADEREEEGPVSGHTKEAEVISSLDKDGEEVEGQEGGALTPEEGNEFTDLKHESKFSLETNFMDDDENGEQTKEPVLSSKAEGKSFYREQWTPYKCPLFKRAHIYL</sequence>
<feature type="compositionally biased region" description="Acidic residues" evidence="1">
    <location>
        <begin position="85"/>
        <end position="123"/>
    </location>
</feature>
<comment type="caution">
    <text evidence="2">The sequence shown here is derived from an EMBL/GenBank/DDBJ whole genome shotgun (WGS) entry which is preliminary data.</text>
</comment>
<gene>
    <name evidence="2" type="ORF">GDO86_004268</name>
</gene>